<gene>
    <name evidence="1" type="ORF">LCGC14_1163210</name>
</gene>
<reference evidence="1" key="1">
    <citation type="journal article" date="2015" name="Nature">
        <title>Complex archaea that bridge the gap between prokaryotes and eukaryotes.</title>
        <authorList>
            <person name="Spang A."/>
            <person name="Saw J.H."/>
            <person name="Jorgensen S.L."/>
            <person name="Zaremba-Niedzwiedzka K."/>
            <person name="Martijn J."/>
            <person name="Lind A.E."/>
            <person name="van Eijk R."/>
            <person name="Schleper C."/>
            <person name="Guy L."/>
            <person name="Ettema T.J."/>
        </authorList>
    </citation>
    <scope>NUCLEOTIDE SEQUENCE</scope>
</reference>
<proteinExistence type="predicted"/>
<protein>
    <submittedName>
        <fullName evidence="1">Uncharacterized protein</fullName>
    </submittedName>
</protein>
<evidence type="ECO:0000313" key="1">
    <source>
        <dbReference type="EMBL" id="KKM97907.1"/>
    </source>
</evidence>
<accession>A0A0F9PXK3</accession>
<name>A0A0F9PXK3_9ZZZZ</name>
<dbReference type="AlphaFoldDB" id="A0A0F9PXK3"/>
<sequence>MSIRNKKVRTDTLKKKYTLDQFLRKRDREMGM</sequence>
<dbReference type="EMBL" id="LAZR01005692">
    <property type="protein sequence ID" value="KKM97907.1"/>
    <property type="molecule type" value="Genomic_DNA"/>
</dbReference>
<organism evidence="1">
    <name type="scientific">marine sediment metagenome</name>
    <dbReference type="NCBI Taxonomy" id="412755"/>
    <lineage>
        <taxon>unclassified sequences</taxon>
        <taxon>metagenomes</taxon>
        <taxon>ecological metagenomes</taxon>
    </lineage>
</organism>
<comment type="caution">
    <text evidence="1">The sequence shown here is derived from an EMBL/GenBank/DDBJ whole genome shotgun (WGS) entry which is preliminary data.</text>
</comment>